<proteinExistence type="predicted"/>
<dbReference type="Pfam" id="PF00622">
    <property type="entry name" value="SPRY"/>
    <property type="match status" value="1"/>
</dbReference>
<keyword evidence="1" id="KW-0813">Transport</keyword>
<evidence type="ECO:0000256" key="2">
    <source>
        <dbReference type="ARBA" id="ARBA00022673"/>
    </source>
</evidence>
<reference evidence="4 5" key="1">
    <citation type="journal article" date="2014" name="Nature">
        <title>The genomic substrate for adaptive radiation in African cichlid fish.</title>
        <authorList>
            <person name="Brawand D."/>
            <person name="Wagner C.E."/>
            <person name="Li Y.I."/>
            <person name="Malinsky M."/>
            <person name="Keller I."/>
            <person name="Fan S."/>
            <person name="Simakov O."/>
            <person name="Ng A.Y."/>
            <person name="Lim Z.W."/>
            <person name="Bezault E."/>
            <person name="Turner-Maier J."/>
            <person name="Johnson J."/>
            <person name="Alcazar R."/>
            <person name="Noh H.J."/>
            <person name="Russell P."/>
            <person name="Aken B."/>
            <person name="Alfoldi J."/>
            <person name="Amemiya C."/>
            <person name="Azzouzi N."/>
            <person name="Baroiller J.F."/>
            <person name="Barloy-Hubler F."/>
            <person name="Berlin A."/>
            <person name="Bloomquist R."/>
            <person name="Carleton K.L."/>
            <person name="Conte M.A."/>
            <person name="D'Cotta H."/>
            <person name="Eshel O."/>
            <person name="Gaffney L."/>
            <person name="Galibert F."/>
            <person name="Gante H.F."/>
            <person name="Gnerre S."/>
            <person name="Greuter L."/>
            <person name="Guyon R."/>
            <person name="Haddad N.S."/>
            <person name="Haerty W."/>
            <person name="Harris R.M."/>
            <person name="Hofmann H.A."/>
            <person name="Hourlier T."/>
            <person name="Hulata G."/>
            <person name="Jaffe D.B."/>
            <person name="Lara M."/>
            <person name="Lee A.P."/>
            <person name="MacCallum I."/>
            <person name="Mwaiko S."/>
            <person name="Nikaido M."/>
            <person name="Nishihara H."/>
            <person name="Ozouf-Costaz C."/>
            <person name="Penman D.J."/>
            <person name="Przybylski D."/>
            <person name="Rakotomanga M."/>
            <person name="Renn S.C.P."/>
            <person name="Ribeiro F.J."/>
            <person name="Ron M."/>
            <person name="Salzburger W."/>
            <person name="Sanchez-Pulido L."/>
            <person name="Santos M.E."/>
            <person name="Searle S."/>
            <person name="Sharpe T."/>
            <person name="Swofford R."/>
            <person name="Tan F.J."/>
            <person name="Williams L."/>
            <person name="Young S."/>
            <person name="Yin S."/>
            <person name="Okada N."/>
            <person name="Kocher T.D."/>
            <person name="Miska E.A."/>
            <person name="Lander E.S."/>
            <person name="Venkatesh B."/>
            <person name="Fernald R.D."/>
            <person name="Meyer A."/>
            <person name="Ponting C.P."/>
            <person name="Streelman J.T."/>
            <person name="Lindblad-Toh K."/>
            <person name="Seehausen O."/>
            <person name="Di Palma F."/>
        </authorList>
    </citation>
    <scope>NUCLEOTIDE SEQUENCE</scope>
</reference>
<evidence type="ECO:0000313" key="4">
    <source>
        <dbReference type="Ensembl" id="ENSMZEP00005036792.1"/>
    </source>
</evidence>
<dbReference type="PANTHER" id="PTHR46399:SF7">
    <property type="entry name" value="RYANODINE RECEPTOR 2"/>
    <property type="match status" value="1"/>
</dbReference>
<dbReference type="SMART" id="SM00449">
    <property type="entry name" value="SPRY"/>
    <property type="match status" value="1"/>
</dbReference>
<accession>A0A3P9DRC1</accession>
<dbReference type="PROSITE" id="PS50188">
    <property type="entry name" value="B302_SPRY"/>
    <property type="match status" value="1"/>
</dbReference>
<dbReference type="STRING" id="106582.ENSMZEP00005036792"/>
<keyword evidence="1" id="KW-0109">Calcium transport</keyword>
<feature type="domain" description="B30.2/SPRY" evidence="3">
    <location>
        <begin position="48"/>
        <end position="248"/>
    </location>
</feature>
<keyword evidence="1" id="KW-0406">Ion transport</keyword>
<dbReference type="Gene3D" id="6.20.350.10">
    <property type="match status" value="1"/>
</dbReference>
<dbReference type="Pfam" id="PF02026">
    <property type="entry name" value="RyR"/>
    <property type="match status" value="1"/>
</dbReference>
<dbReference type="Ensembl" id="ENSMZET00005038080.1">
    <property type="protein sequence ID" value="ENSMZEP00005036792.1"/>
    <property type="gene ID" value="ENSMZEG00005027424.1"/>
</dbReference>
<dbReference type="Proteomes" id="UP000265160">
    <property type="component" value="LG13"/>
</dbReference>
<evidence type="ECO:0000259" key="3">
    <source>
        <dbReference type="PROSITE" id="PS50188"/>
    </source>
</evidence>
<dbReference type="FunFam" id="2.60.120.920:FF:000003">
    <property type="entry name" value="ryanodine receptor isoform X2"/>
    <property type="match status" value="1"/>
</dbReference>
<keyword evidence="5" id="KW-1185">Reference proteome</keyword>
<dbReference type="InterPro" id="IPR003877">
    <property type="entry name" value="SPRY_dom"/>
</dbReference>
<dbReference type="GO" id="GO:0042383">
    <property type="term" value="C:sarcolemma"/>
    <property type="evidence" value="ECO:0007669"/>
    <property type="project" value="TreeGrafter"/>
</dbReference>
<keyword evidence="2" id="KW-0107">Calcium channel</keyword>
<keyword evidence="1" id="KW-0106">Calcium</keyword>
<sequence>MMSLMTGYRPAPVDLSQVSLSSDHEEAVNLLAENEHNVWARERIKQGWTYGAQQDIKAKQSPYLLPYSLLDERTRRVGRESVREAVCTLLAYGYSLEPLNQEHSMFQRSKCRVFRPDKSYAVTQGKWYFEYEILTAGNMRVGWARPGCTPDKELGSDDQAYVFDGFEAQWYHQGGEPLGRPWLRGDVVGCLVDMDECTMMVTLNGELLFNDRGSELTAKDFDIRDGLLPVVSVGVNQVGRLNLGRQVGSLQYFTVCGLQEGYRPFAINMARDPALWMSWKQPQFTSILPDDHYLQVNLPYIQGFLHPSTDLDDLECYIAVCCKFPLNRQYPSVYIV</sequence>
<protein>
    <recommendedName>
        <fullName evidence="3">B30.2/SPRY domain-containing protein</fullName>
    </recommendedName>
</protein>
<organism evidence="4 5">
    <name type="scientific">Maylandia zebra</name>
    <name type="common">zebra mbuna</name>
    <dbReference type="NCBI Taxonomy" id="106582"/>
    <lineage>
        <taxon>Eukaryota</taxon>
        <taxon>Metazoa</taxon>
        <taxon>Chordata</taxon>
        <taxon>Craniata</taxon>
        <taxon>Vertebrata</taxon>
        <taxon>Euteleostomi</taxon>
        <taxon>Actinopterygii</taxon>
        <taxon>Neopterygii</taxon>
        <taxon>Teleostei</taxon>
        <taxon>Neoteleostei</taxon>
        <taxon>Acanthomorphata</taxon>
        <taxon>Ovalentaria</taxon>
        <taxon>Cichlomorphae</taxon>
        <taxon>Cichliformes</taxon>
        <taxon>Cichlidae</taxon>
        <taxon>African cichlids</taxon>
        <taxon>Pseudocrenilabrinae</taxon>
        <taxon>Haplochromini</taxon>
        <taxon>Maylandia</taxon>
        <taxon>Maylandia zebra complex</taxon>
    </lineage>
</organism>
<dbReference type="GO" id="GO:0006941">
    <property type="term" value="P:striated muscle contraction"/>
    <property type="evidence" value="ECO:0007669"/>
    <property type="project" value="TreeGrafter"/>
</dbReference>
<reference evidence="4" key="3">
    <citation type="submission" date="2025-09" db="UniProtKB">
        <authorList>
            <consortium name="Ensembl"/>
        </authorList>
    </citation>
    <scope>IDENTIFICATION</scope>
</reference>
<dbReference type="SUPFAM" id="SSF49899">
    <property type="entry name" value="Concanavalin A-like lectins/glucanases"/>
    <property type="match status" value="1"/>
</dbReference>
<dbReference type="InterPro" id="IPR043136">
    <property type="entry name" value="B30.2/SPRY_sf"/>
</dbReference>
<name>A0A3P9DRC1_9CICH</name>
<dbReference type="GO" id="GO:0030018">
    <property type="term" value="C:Z disc"/>
    <property type="evidence" value="ECO:0007669"/>
    <property type="project" value="TreeGrafter"/>
</dbReference>
<dbReference type="GeneTree" id="ENSGT00940000154906"/>
<keyword evidence="2" id="KW-0407">Ion channel</keyword>
<dbReference type="InterPro" id="IPR003032">
    <property type="entry name" value="Ryanodine_rcpt"/>
</dbReference>
<dbReference type="GO" id="GO:0034704">
    <property type="term" value="C:calcium channel complex"/>
    <property type="evidence" value="ECO:0007669"/>
    <property type="project" value="TreeGrafter"/>
</dbReference>
<dbReference type="InterPro" id="IPR015925">
    <property type="entry name" value="Ryanodine_IP3_receptor"/>
</dbReference>
<dbReference type="InterPro" id="IPR013320">
    <property type="entry name" value="ConA-like_dom_sf"/>
</dbReference>
<dbReference type="GO" id="GO:0033017">
    <property type="term" value="C:sarcoplasmic reticulum membrane"/>
    <property type="evidence" value="ECO:0007669"/>
    <property type="project" value="TreeGrafter"/>
</dbReference>
<dbReference type="AlphaFoldDB" id="A0A3P9DRC1"/>
<dbReference type="InterPro" id="IPR001870">
    <property type="entry name" value="B30.2/SPRY"/>
</dbReference>
<dbReference type="Gene3D" id="2.60.120.920">
    <property type="match status" value="1"/>
</dbReference>
<dbReference type="GO" id="GO:0005790">
    <property type="term" value="C:smooth endoplasmic reticulum"/>
    <property type="evidence" value="ECO:0007669"/>
    <property type="project" value="TreeGrafter"/>
</dbReference>
<reference evidence="4" key="2">
    <citation type="submission" date="2025-08" db="UniProtKB">
        <authorList>
            <consortium name="Ensembl"/>
        </authorList>
    </citation>
    <scope>IDENTIFICATION</scope>
</reference>
<dbReference type="PANTHER" id="PTHR46399">
    <property type="entry name" value="B30.2/SPRY DOMAIN-CONTAINING PROTEIN"/>
    <property type="match status" value="1"/>
</dbReference>
<dbReference type="GO" id="GO:0005219">
    <property type="term" value="F:ryanodine-sensitive calcium-release channel activity"/>
    <property type="evidence" value="ECO:0007669"/>
    <property type="project" value="TreeGrafter"/>
</dbReference>
<dbReference type="GO" id="GO:0014808">
    <property type="term" value="P:release of sequestered calcium ion into cytosol by sarcoplasmic reticulum"/>
    <property type="evidence" value="ECO:0007669"/>
    <property type="project" value="TreeGrafter"/>
</dbReference>
<evidence type="ECO:0000256" key="1">
    <source>
        <dbReference type="ARBA" id="ARBA00022568"/>
    </source>
</evidence>
<evidence type="ECO:0000313" key="5">
    <source>
        <dbReference type="Proteomes" id="UP000265160"/>
    </source>
</evidence>